<dbReference type="RefSeq" id="WP_166400456.1">
    <property type="nucleotide sequence ID" value="NZ_JAANAS010000055.1"/>
</dbReference>
<name>A0A967ADC9_9FLAO</name>
<dbReference type="Proteomes" id="UP000643701">
    <property type="component" value="Unassembled WGS sequence"/>
</dbReference>
<accession>A0A967ADC9</accession>
<dbReference type="EMBL" id="JAANAS010000055">
    <property type="protein sequence ID" value="NGZ90204.1"/>
    <property type="molecule type" value="Genomic_DNA"/>
</dbReference>
<dbReference type="AlphaFoldDB" id="A0A967ADC9"/>
<sequence length="70" mass="8225">MKEPKMKFKIFATREQVYVNDFDPVIGDNSGYVTKRCFKEVAEKPTLKGAIGWRDKKQKFEGEYLIIPCY</sequence>
<reference evidence="1" key="1">
    <citation type="submission" date="2020-03" db="EMBL/GenBank/DDBJ databases">
        <title>Psychroflexus Maritimus sp. nov., isolate from marine sediment.</title>
        <authorList>
            <person name="Zhong Y.-L."/>
        </authorList>
    </citation>
    <scope>NUCLEOTIDE SEQUENCE</scope>
    <source>
        <strain evidence="1">C1</strain>
    </source>
</reference>
<gene>
    <name evidence="1" type="ORF">G7034_08055</name>
</gene>
<organism evidence="1 2">
    <name type="scientific">Psychroflexus maritimus</name>
    <dbReference type="NCBI Taxonomy" id="2714865"/>
    <lineage>
        <taxon>Bacteria</taxon>
        <taxon>Pseudomonadati</taxon>
        <taxon>Bacteroidota</taxon>
        <taxon>Flavobacteriia</taxon>
        <taxon>Flavobacteriales</taxon>
        <taxon>Flavobacteriaceae</taxon>
        <taxon>Psychroflexus</taxon>
    </lineage>
</organism>
<evidence type="ECO:0000313" key="2">
    <source>
        <dbReference type="Proteomes" id="UP000643701"/>
    </source>
</evidence>
<keyword evidence="2" id="KW-1185">Reference proteome</keyword>
<comment type="caution">
    <text evidence="1">The sequence shown here is derived from an EMBL/GenBank/DDBJ whole genome shotgun (WGS) entry which is preliminary data.</text>
</comment>
<proteinExistence type="predicted"/>
<protein>
    <submittedName>
        <fullName evidence="1">Uncharacterized protein</fullName>
    </submittedName>
</protein>
<evidence type="ECO:0000313" key="1">
    <source>
        <dbReference type="EMBL" id="NGZ90204.1"/>
    </source>
</evidence>